<dbReference type="EMBL" id="KE721022">
    <property type="protein sequence ID" value="ERF72888.1"/>
    <property type="molecule type" value="Genomic_DNA"/>
</dbReference>
<dbReference type="eggNOG" id="ENOG502QRSG">
    <property type="taxonomic scope" value="Eukaryota"/>
</dbReference>
<keyword evidence="3" id="KW-0238">DNA-binding</keyword>
<dbReference type="GO" id="GO:0005634">
    <property type="term" value="C:nucleus"/>
    <property type="evidence" value="ECO:0007669"/>
    <property type="project" value="UniProtKB-SubCell"/>
</dbReference>
<dbReference type="GO" id="GO:0000976">
    <property type="term" value="F:transcription cis-regulatory region binding"/>
    <property type="evidence" value="ECO:0007669"/>
    <property type="project" value="TreeGrafter"/>
</dbReference>
<organism evidence="9 10">
    <name type="scientific">Endocarpon pusillum (strain Z07020 / HMAS-L-300199)</name>
    <name type="common">Lichen-forming fungus</name>
    <dbReference type="NCBI Taxonomy" id="1263415"/>
    <lineage>
        <taxon>Eukaryota</taxon>
        <taxon>Fungi</taxon>
        <taxon>Dikarya</taxon>
        <taxon>Ascomycota</taxon>
        <taxon>Pezizomycotina</taxon>
        <taxon>Eurotiomycetes</taxon>
        <taxon>Chaetothyriomycetidae</taxon>
        <taxon>Verrucariales</taxon>
        <taxon>Verrucariaceae</taxon>
        <taxon>Endocarpon</taxon>
    </lineage>
</organism>
<keyword evidence="10" id="KW-1185">Reference proteome</keyword>
<evidence type="ECO:0000256" key="4">
    <source>
        <dbReference type="ARBA" id="ARBA00023163"/>
    </source>
</evidence>
<keyword evidence="4" id="KW-0804">Transcription</keyword>
<feature type="domain" description="Zn(2)-C6 fungal-type" evidence="8">
    <location>
        <begin position="9"/>
        <end position="43"/>
    </location>
</feature>
<dbReference type="GO" id="GO:0000981">
    <property type="term" value="F:DNA-binding transcription factor activity, RNA polymerase II-specific"/>
    <property type="evidence" value="ECO:0007669"/>
    <property type="project" value="InterPro"/>
</dbReference>
<dbReference type="OMA" id="HFFYCRI"/>
<dbReference type="AlphaFoldDB" id="U1GKZ8"/>
<feature type="compositionally biased region" description="Basic and acidic residues" evidence="7">
    <location>
        <begin position="129"/>
        <end position="142"/>
    </location>
</feature>
<evidence type="ECO:0000256" key="1">
    <source>
        <dbReference type="ARBA" id="ARBA00004123"/>
    </source>
</evidence>
<dbReference type="SUPFAM" id="SSF57701">
    <property type="entry name" value="Zn2/Cys6 DNA-binding domain"/>
    <property type="match status" value="1"/>
</dbReference>
<sequence>MAGVQQKHACTRCRVAKLRCLRDTLQDHGKCRRCHEANVECIFDSIAPRQRRKRTDTRVAVLEKQIEDMKAAIDNNRSTQSTNFGNERAICHEHGFDDHTRDKRYGYDRSSERQSGPSQNTTGACFSETGERTTPEDEHLGPNDETIPGLVSSSLLPVDVAVNLLADFVCHVLPEYPILAITDREDFSFLRKAKPRLLLAMITAASRASDPFLFAKLHPRLIGTLAEEIVVCGHRSLELVQALLIMEVWYDPPDDMRRLNFYLWIQIAGTMIRQLGLWPASGISSPARTYVPTEPDDRPMMELRTAFAVYLSMSNVAISLRRPMTMTLTKGALECLELFEQSSMCINDKRLVAWIRLQAIAEDVEALRVKLLKCNEEPTFSNSNSVHQDLVQQLEDRFGSWRYAAQAVMNFSLRIHFFHCRNKLYELAISVNQNPGTSLTTLSLQNETLPLTHKNKATVDPGYIRVVMSLIQSSHSVLDALLQIEPSTYLKCPTVTTIRALYALQEIGTLWSSVNCQQTHLLGLITEEVLSLKLYARQMKDFFEAMSGPEGYQIPNMALNVLSNITNHVLLPERTNQRQTRQIPVPQQSRGIIKEASGAPNNDLEVILTTGMTDSEPSKRSLSPVEVQNADSPISDRATRNVTPSGTSPAIHDGSNDTNNEASILSEFDLMVMPDAAIDPNWLFSSEDYDFGQYRFG</sequence>
<reference evidence="10" key="1">
    <citation type="journal article" date="2014" name="BMC Genomics">
        <title>Genome characteristics reveal the impact of lichenization on lichen-forming fungus Endocarpon pusillum Hedwig (Verrucariales, Ascomycota).</title>
        <authorList>
            <person name="Wang Y.-Y."/>
            <person name="Liu B."/>
            <person name="Zhang X.-Y."/>
            <person name="Zhou Q.-M."/>
            <person name="Zhang T."/>
            <person name="Li H."/>
            <person name="Yu Y.-F."/>
            <person name="Zhang X.-L."/>
            <person name="Hao X.-Y."/>
            <person name="Wang M."/>
            <person name="Wang L."/>
            <person name="Wei J.-C."/>
        </authorList>
    </citation>
    <scope>NUCLEOTIDE SEQUENCE [LARGE SCALE GENOMIC DNA]</scope>
    <source>
        <strain evidence="10">Z07020 / HMAS-L-300199</strain>
    </source>
</reference>
<dbReference type="PANTHER" id="PTHR31845:SF10">
    <property type="entry name" value="ZN(II)2CYS6 TRANSCRIPTION FACTOR (EUROFUNG)"/>
    <property type="match status" value="1"/>
</dbReference>
<dbReference type="CDD" id="cd00067">
    <property type="entry name" value="GAL4"/>
    <property type="match status" value="1"/>
</dbReference>
<proteinExistence type="predicted"/>
<dbReference type="InterPro" id="IPR051089">
    <property type="entry name" value="prtT"/>
</dbReference>
<dbReference type="Gene3D" id="4.10.240.10">
    <property type="entry name" value="Zn(2)-C6 fungal-type DNA-binding domain"/>
    <property type="match status" value="1"/>
</dbReference>
<evidence type="ECO:0000256" key="6">
    <source>
        <dbReference type="SAM" id="Coils"/>
    </source>
</evidence>
<evidence type="ECO:0000256" key="3">
    <source>
        <dbReference type="ARBA" id="ARBA00023125"/>
    </source>
</evidence>
<feature type="compositionally biased region" description="Polar residues" evidence="7">
    <location>
        <begin position="113"/>
        <end position="124"/>
    </location>
</feature>
<dbReference type="Proteomes" id="UP000019373">
    <property type="component" value="Unassembled WGS sequence"/>
</dbReference>
<evidence type="ECO:0000259" key="8">
    <source>
        <dbReference type="PROSITE" id="PS50048"/>
    </source>
</evidence>
<evidence type="ECO:0000256" key="2">
    <source>
        <dbReference type="ARBA" id="ARBA00023015"/>
    </source>
</evidence>
<dbReference type="PROSITE" id="PS50048">
    <property type="entry name" value="ZN2_CY6_FUNGAL_2"/>
    <property type="match status" value="1"/>
</dbReference>
<keyword evidence="6" id="KW-0175">Coiled coil</keyword>
<comment type="subcellular location">
    <subcellularLocation>
        <location evidence="1">Nucleus</location>
    </subcellularLocation>
</comment>
<protein>
    <recommendedName>
        <fullName evidence="8">Zn(2)-C6 fungal-type domain-containing protein</fullName>
    </recommendedName>
</protein>
<dbReference type="RefSeq" id="XP_007801462.1">
    <property type="nucleotide sequence ID" value="XM_007803271.1"/>
</dbReference>
<name>U1GKZ8_ENDPU</name>
<dbReference type="PANTHER" id="PTHR31845">
    <property type="entry name" value="FINGER DOMAIN PROTEIN, PUTATIVE-RELATED"/>
    <property type="match status" value="1"/>
</dbReference>
<dbReference type="HOGENOM" id="CLU_018306_0_0_1"/>
<evidence type="ECO:0000256" key="7">
    <source>
        <dbReference type="SAM" id="MobiDB-lite"/>
    </source>
</evidence>
<dbReference type="GeneID" id="19243543"/>
<gene>
    <name evidence="9" type="ORF">EPUS_08696</name>
</gene>
<dbReference type="CDD" id="cd12148">
    <property type="entry name" value="fungal_TF_MHR"/>
    <property type="match status" value="1"/>
</dbReference>
<evidence type="ECO:0000313" key="10">
    <source>
        <dbReference type="Proteomes" id="UP000019373"/>
    </source>
</evidence>
<feature type="region of interest" description="Disordered" evidence="7">
    <location>
        <begin position="612"/>
        <end position="660"/>
    </location>
</feature>
<accession>U1GKZ8</accession>
<dbReference type="OrthoDB" id="3365636at2759"/>
<evidence type="ECO:0000313" key="9">
    <source>
        <dbReference type="EMBL" id="ERF72888.1"/>
    </source>
</evidence>
<keyword evidence="2" id="KW-0805">Transcription regulation</keyword>
<dbReference type="InterPro" id="IPR001138">
    <property type="entry name" value="Zn2Cys6_DnaBD"/>
</dbReference>
<dbReference type="InterPro" id="IPR036864">
    <property type="entry name" value="Zn2-C6_fun-type_DNA-bd_sf"/>
</dbReference>
<dbReference type="Pfam" id="PF00172">
    <property type="entry name" value="Zn_clus"/>
    <property type="match status" value="1"/>
</dbReference>
<evidence type="ECO:0000256" key="5">
    <source>
        <dbReference type="ARBA" id="ARBA00023242"/>
    </source>
</evidence>
<feature type="region of interest" description="Disordered" evidence="7">
    <location>
        <begin position="101"/>
        <end position="146"/>
    </location>
</feature>
<dbReference type="PROSITE" id="PS00463">
    <property type="entry name" value="ZN2_CY6_FUNGAL_1"/>
    <property type="match status" value="1"/>
</dbReference>
<dbReference type="SMART" id="SM00066">
    <property type="entry name" value="GAL4"/>
    <property type="match status" value="1"/>
</dbReference>
<keyword evidence="5" id="KW-0539">Nucleus</keyword>
<dbReference type="GO" id="GO:0008270">
    <property type="term" value="F:zinc ion binding"/>
    <property type="evidence" value="ECO:0007669"/>
    <property type="project" value="InterPro"/>
</dbReference>
<feature type="compositionally biased region" description="Basic and acidic residues" evidence="7">
    <location>
        <begin position="101"/>
        <end position="112"/>
    </location>
</feature>
<feature type="coiled-coil region" evidence="6">
    <location>
        <begin position="52"/>
        <end position="79"/>
    </location>
</feature>